<dbReference type="EMBL" id="LR796523">
    <property type="protein sequence ID" value="CAB4149580.1"/>
    <property type="molecule type" value="Genomic_DNA"/>
</dbReference>
<sequence length="151" mass="17041">MDLNVMVAIRDDRTLPTGYHKAVLYAIASRGNQAYPNQQQLMKDSGIGSRNTLVKIVNDLEGLGWLIITKKKHGNNQYKNNRYSVQVPNMTIPCITSDETIVKSDTLKINKDKRKINISIKNNKSEESWNHSSLSDWMLPVSGINKGIIND</sequence>
<reference evidence="1" key="1">
    <citation type="submission" date="2020-04" db="EMBL/GenBank/DDBJ databases">
        <authorList>
            <person name="Chiriac C."/>
            <person name="Salcher M."/>
            <person name="Ghai R."/>
            <person name="Kavagutti S V."/>
        </authorList>
    </citation>
    <scope>NUCLEOTIDE SEQUENCE</scope>
</reference>
<accession>A0A6J5MX98</accession>
<gene>
    <name evidence="1" type="ORF">UFOVP552_10</name>
</gene>
<evidence type="ECO:0000313" key="1">
    <source>
        <dbReference type="EMBL" id="CAB4149580.1"/>
    </source>
</evidence>
<dbReference type="Pfam" id="PF13730">
    <property type="entry name" value="HTH_36"/>
    <property type="match status" value="1"/>
</dbReference>
<proteinExistence type="predicted"/>
<name>A0A6J5MX98_9CAUD</name>
<organism evidence="1">
    <name type="scientific">uncultured Caudovirales phage</name>
    <dbReference type="NCBI Taxonomy" id="2100421"/>
    <lineage>
        <taxon>Viruses</taxon>
        <taxon>Duplodnaviria</taxon>
        <taxon>Heunggongvirae</taxon>
        <taxon>Uroviricota</taxon>
        <taxon>Caudoviricetes</taxon>
        <taxon>Peduoviridae</taxon>
        <taxon>Maltschvirus</taxon>
        <taxon>Maltschvirus maltsch</taxon>
    </lineage>
</organism>
<protein>
    <submittedName>
        <fullName evidence="1">Helix-turn-helix domain containing protein</fullName>
    </submittedName>
</protein>